<accession>A0A9P4J7B8</accession>
<dbReference type="GO" id="GO:0003735">
    <property type="term" value="F:structural constituent of ribosome"/>
    <property type="evidence" value="ECO:0007669"/>
    <property type="project" value="TreeGrafter"/>
</dbReference>
<dbReference type="GO" id="GO:0005739">
    <property type="term" value="C:mitochondrion"/>
    <property type="evidence" value="ECO:0007669"/>
    <property type="project" value="UniProtKB-SubCell"/>
</dbReference>
<comment type="caution">
    <text evidence="10">The sequence shown here is derived from an EMBL/GenBank/DDBJ whole genome shotgun (WGS) entry which is preliminary data.</text>
</comment>
<dbReference type="AlphaFoldDB" id="A0A9P4J7B8"/>
<evidence type="ECO:0000256" key="1">
    <source>
        <dbReference type="ARBA" id="ARBA00004173"/>
    </source>
</evidence>
<dbReference type="PANTHER" id="PTHR28184">
    <property type="entry name" value="MITOCHONDRIAL HOMOLOGOUS RECOMBINATION PROTEIN 1"/>
    <property type="match status" value="1"/>
</dbReference>
<dbReference type="GO" id="GO:1990904">
    <property type="term" value="C:ribonucleoprotein complex"/>
    <property type="evidence" value="ECO:0007669"/>
    <property type="project" value="UniProtKB-KW"/>
</dbReference>
<evidence type="ECO:0000256" key="4">
    <source>
        <dbReference type="ARBA" id="ARBA00023015"/>
    </source>
</evidence>
<sequence length="789" mass="90619">MSARVKLAVKQHTQLQLPHGSRIYAYNNILTNQVVYSLDRSLDNDTVLQQLPFAGKKSVPKALRKDHWKPFFVIKFGLPHQGLNAFKKLREWRKLHELCWDPKDVPKLEHSYEQKQSRTKKREEREKLGGARRGGARSRLTEWKMRRKMVIMNQKANSVADLAAVLVEQEAKVAVWAPERERLFASIMEWLPNLVTDGKLRKERMAAINEEIAVLEQKVKDAKATTGKKWALPLASKITNLNRDLKLKKTEHYQIQHLPELFDISRYAQNAAWRKSLLFEALCEKEFLIRWQYTKLEAEIRQSQESNPSGREEVNELELELDELRAQLKEKADAIRELEENPPLTTSDRSAEKEHRKQVKIAVSEITNLKNSITLTKSKMFRTGHPPEWLKREMFEKRVYDSLDNLLRKKPKLSASFPLRQPEIAKAIDAALDELTEVPIVEDVPENSTKDESAEESATAQPTEEVTTESPSVAEPAEDILTEKRPLSGKEERANARQKAREVMKQIKEEEAAAARTKANDKPLQLALRLKDYGNYQFSTTWLSIFPDFLTRYMTTMTSIAPKLSNEIRLSDVSVEWSNPLDAEYGAEWPAQVQHAPMGFVRHSARSEKYEPLLQPVNDSFAYDAEGKLLSGSPDTANVFISKLQAKAHVARSKELVRSATAANQRLLWRHRRTEQAVQAERKALEKWTTRTPKGPVGEELKRQALADLELLNAREPKMFAEPKRSEEMDEAYKVVEGQRRKRAARAPKKLVRGRGRGHYGLKDLGLVKVWRPRVRKGKGAVEEVEETI</sequence>
<feature type="region of interest" description="Disordered" evidence="9">
    <location>
        <begin position="110"/>
        <end position="134"/>
    </location>
</feature>
<keyword evidence="6" id="KW-0804">Transcription</keyword>
<feature type="region of interest" description="Disordered" evidence="9">
    <location>
        <begin position="335"/>
        <end position="356"/>
    </location>
</feature>
<evidence type="ECO:0000256" key="5">
    <source>
        <dbReference type="ARBA" id="ARBA00023128"/>
    </source>
</evidence>
<dbReference type="Pfam" id="PF12829">
    <property type="entry name" value="Mhr1"/>
    <property type="match status" value="1"/>
</dbReference>
<dbReference type="InterPro" id="IPR024629">
    <property type="entry name" value="Ribosomal_mL67"/>
</dbReference>
<gene>
    <name evidence="10" type="ORF">K461DRAFT_308964</name>
</gene>
<evidence type="ECO:0000313" key="11">
    <source>
        <dbReference type="Proteomes" id="UP000799439"/>
    </source>
</evidence>
<keyword evidence="3" id="KW-0689">Ribosomal protein</keyword>
<feature type="compositionally biased region" description="Basic and acidic residues" evidence="9">
    <location>
        <begin position="110"/>
        <end position="129"/>
    </location>
</feature>
<feature type="compositionally biased region" description="Basic and acidic residues" evidence="9">
    <location>
        <begin position="481"/>
        <end position="498"/>
    </location>
</feature>
<keyword evidence="11" id="KW-1185">Reference proteome</keyword>
<evidence type="ECO:0000256" key="3">
    <source>
        <dbReference type="ARBA" id="ARBA00022980"/>
    </source>
</evidence>
<feature type="compositionally biased region" description="Polar residues" evidence="9">
    <location>
        <begin position="456"/>
        <end position="471"/>
    </location>
</feature>
<evidence type="ECO:0000256" key="2">
    <source>
        <dbReference type="ARBA" id="ARBA00010741"/>
    </source>
</evidence>
<reference evidence="10" key="1">
    <citation type="journal article" date="2020" name="Stud. Mycol.">
        <title>101 Dothideomycetes genomes: a test case for predicting lifestyles and emergence of pathogens.</title>
        <authorList>
            <person name="Haridas S."/>
            <person name="Albert R."/>
            <person name="Binder M."/>
            <person name="Bloem J."/>
            <person name="Labutti K."/>
            <person name="Salamov A."/>
            <person name="Andreopoulos B."/>
            <person name="Baker S."/>
            <person name="Barry K."/>
            <person name="Bills G."/>
            <person name="Bluhm B."/>
            <person name="Cannon C."/>
            <person name="Castanera R."/>
            <person name="Culley D."/>
            <person name="Daum C."/>
            <person name="Ezra D."/>
            <person name="Gonzalez J."/>
            <person name="Henrissat B."/>
            <person name="Kuo A."/>
            <person name="Liang C."/>
            <person name="Lipzen A."/>
            <person name="Lutzoni F."/>
            <person name="Magnuson J."/>
            <person name="Mondo S."/>
            <person name="Nolan M."/>
            <person name="Ohm R."/>
            <person name="Pangilinan J."/>
            <person name="Park H.-J."/>
            <person name="Ramirez L."/>
            <person name="Alfaro M."/>
            <person name="Sun H."/>
            <person name="Tritt A."/>
            <person name="Yoshinaga Y."/>
            <person name="Zwiers L.-H."/>
            <person name="Turgeon B."/>
            <person name="Goodwin S."/>
            <person name="Spatafora J."/>
            <person name="Crous P."/>
            <person name="Grigoriev I."/>
        </authorList>
    </citation>
    <scope>NUCLEOTIDE SEQUENCE</scope>
    <source>
        <strain evidence="10">CBS 260.36</strain>
    </source>
</reference>
<organism evidence="10 11">
    <name type="scientific">Myriangium duriaei CBS 260.36</name>
    <dbReference type="NCBI Taxonomy" id="1168546"/>
    <lineage>
        <taxon>Eukaryota</taxon>
        <taxon>Fungi</taxon>
        <taxon>Dikarya</taxon>
        <taxon>Ascomycota</taxon>
        <taxon>Pezizomycotina</taxon>
        <taxon>Dothideomycetes</taxon>
        <taxon>Dothideomycetidae</taxon>
        <taxon>Myriangiales</taxon>
        <taxon>Myriangiaceae</taxon>
        <taxon>Myriangium</taxon>
    </lineage>
</organism>
<keyword evidence="5" id="KW-0496">Mitochondrion</keyword>
<comment type="subcellular location">
    <subcellularLocation>
        <location evidence="1">Mitochondrion</location>
    </subcellularLocation>
</comment>
<evidence type="ECO:0000313" key="10">
    <source>
        <dbReference type="EMBL" id="KAF2156697.1"/>
    </source>
</evidence>
<dbReference type="Proteomes" id="UP000799439">
    <property type="component" value="Unassembled WGS sequence"/>
</dbReference>
<dbReference type="GO" id="GO:0003697">
    <property type="term" value="F:single-stranded DNA binding"/>
    <property type="evidence" value="ECO:0007669"/>
    <property type="project" value="InterPro"/>
</dbReference>
<feature type="region of interest" description="Disordered" evidence="9">
    <location>
        <begin position="441"/>
        <end position="498"/>
    </location>
</feature>
<proteinExistence type="inferred from homology"/>
<evidence type="ECO:0000256" key="9">
    <source>
        <dbReference type="SAM" id="MobiDB-lite"/>
    </source>
</evidence>
<keyword evidence="4" id="KW-0805">Transcription regulation</keyword>
<dbReference type="GO" id="GO:0000150">
    <property type="term" value="F:DNA strand exchange activity"/>
    <property type="evidence" value="ECO:0007669"/>
    <property type="project" value="InterPro"/>
</dbReference>
<evidence type="ECO:0000256" key="6">
    <source>
        <dbReference type="ARBA" id="ARBA00023163"/>
    </source>
</evidence>
<protein>
    <recommendedName>
        <fullName evidence="8">Large ribosomal subunit protein mL67</fullName>
    </recommendedName>
</protein>
<dbReference type="GO" id="GO:0005840">
    <property type="term" value="C:ribosome"/>
    <property type="evidence" value="ECO:0007669"/>
    <property type="project" value="UniProtKB-KW"/>
</dbReference>
<dbReference type="PANTHER" id="PTHR28184:SF1">
    <property type="entry name" value="LARGE RIBOSOMAL SUBUNIT PROTEIN ML67"/>
    <property type="match status" value="1"/>
</dbReference>
<comment type="similarity">
    <text evidence="2">Belongs to the mitochondrion-specific ribosomal protein mL67 family.</text>
</comment>
<name>A0A9P4J7B8_9PEZI</name>
<keyword evidence="7" id="KW-0687">Ribonucleoprotein</keyword>
<dbReference type="OrthoDB" id="5333655at2759"/>
<evidence type="ECO:0000256" key="8">
    <source>
        <dbReference type="ARBA" id="ARBA00035185"/>
    </source>
</evidence>
<evidence type="ECO:0000256" key="7">
    <source>
        <dbReference type="ARBA" id="ARBA00023274"/>
    </source>
</evidence>
<dbReference type="EMBL" id="ML996081">
    <property type="protein sequence ID" value="KAF2156697.1"/>
    <property type="molecule type" value="Genomic_DNA"/>
</dbReference>